<protein>
    <submittedName>
        <fullName evidence="2">Uncharacterized protein</fullName>
    </submittedName>
</protein>
<feature type="transmembrane region" description="Helical" evidence="1">
    <location>
        <begin position="24"/>
        <end position="42"/>
    </location>
</feature>
<dbReference type="InterPro" id="IPR045924">
    <property type="entry name" value="DUF6343"/>
</dbReference>
<dbReference type="Proteomes" id="UP000295388">
    <property type="component" value="Unassembled WGS sequence"/>
</dbReference>
<name>A0A4R6JFI6_9ACTN</name>
<gene>
    <name evidence="2" type="ORF">EV643_12673</name>
</gene>
<evidence type="ECO:0000313" key="2">
    <source>
        <dbReference type="EMBL" id="TDO34714.1"/>
    </source>
</evidence>
<organism evidence="2 3">
    <name type="scientific">Kribbella caucasensis</name>
    <dbReference type="NCBI Taxonomy" id="2512215"/>
    <lineage>
        <taxon>Bacteria</taxon>
        <taxon>Bacillati</taxon>
        <taxon>Actinomycetota</taxon>
        <taxon>Actinomycetes</taxon>
        <taxon>Propionibacteriales</taxon>
        <taxon>Kribbellaceae</taxon>
        <taxon>Kribbella</taxon>
    </lineage>
</organism>
<reference evidence="2 3" key="1">
    <citation type="submission" date="2019-03" db="EMBL/GenBank/DDBJ databases">
        <title>Genomic Encyclopedia of Type Strains, Phase III (KMG-III): the genomes of soil and plant-associated and newly described type strains.</title>
        <authorList>
            <person name="Whitman W."/>
        </authorList>
    </citation>
    <scope>NUCLEOTIDE SEQUENCE [LARGE SCALE GENOMIC DNA]</scope>
    <source>
        <strain evidence="2 3">VKM Ac-2527</strain>
    </source>
</reference>
<keyword evidence="1" id="KW-0472">Membrane</keyword>
<evidence type="ECO:0000313" key="3">
    <source>
        <dbReference type="Proteomes" id="UP000295388"/>
    </source>
</evidence>
<proteinExistence type="predicted"/>
<keyword evidence="1" id="KW-1133">Transmembrane helix</keyword>
<dbReference type="RefSeq" id="WP_133804812.1">
    <property type="nucleotide sequence ID" value="NZ_SNWQ01000026.1"/>
</dbReference>
<keyword evidence="1" id="KW-0812">Transmembrane</keyword>
<evidence type="ECO:0000256" key="1">
    <source>
        <dbReference type="SAM" id="Phobius"/>
    </source>
</evidence>
<dbReference type="Pfam" id="PF19870">
    <property type="entry name" value="DUF6343"/>
    <property type="match status" value="1"/>
</dbReference>
<accession>A0A4R6JFI6</accession>
<comment type="caution">
    <text evidence="2">The sequence shown here is derived from an EMBL/GenBank/DDBJ whole genome shotgun (WGS) entry which is preliminary data.</text>
</comment>
<dbReference type="EMBL" id="SNWQ01000026">
    <property type="protein sequence ID" value="TDO34714.1"/>
    <property type="molecule type" value="Genomic_DNA"/>
</dbReference>
<keyword evidence="3" id="KW-1185">Reference proteome</keyword>
<feature type="transmembrane region" description="Helical" evidence="1">
    <location>
        <begin position="48"/>
        <end position="70"/>
    </location>
</feature>
<sequence length="79" mass="8008">MPDEDRFSDATGAAPARSALRLRLALAAIGILGFVLLAFLLFGLDAPVAVVVIPVVLAAVGVVDLVIVIARLRSGAAGN</sequence>
<dbReference type="AlphaFoldDB" id="A0A4R6JFI6"/>